<evidence type="ECO:0000256" key="5">
    <source>
        <dbReference type="ARBA" id="ARBA00022989"/>
    </source>
</evidence>
<evidence type="ECO:0000256" key="6">
    <source>
        <dbReference type="ARBA" id="ARBA00023136"/>
    </source>
</evidence>
<evidence type="ECO:0000259" key="9">
    <source>
        <dbReference type="PROSITE" id="PS50850"/>
    </source>
</evidence>
<comment type="caution">
    <text evidence="10">The sequence shown here is derived from an EMBL/GenBank/DDBJ whole genome shotgun (WGS) entry which is preliminary data.</text>
</comment>
<feature type="transmembrane region" description="Helical" evidence="8">
    <location>
        <begin position="72"/>
        <end position="91"/>
    </location>
</feature>
<evidence type="ECO:0000256" key="7">
    <source>
        <dbReference type="ARBA" id="ARBA00023251"/>
    </source>
</evidence>
<feature type="transmembrane region" description="Helical" evidence="8">
    <location>
        <begin position="192"/>
        <end position="214"/>
    </location>
</feature>
<feature type="transmembrane region" description="Helical" evidence="8">
    <location>
        <begin position="293"/>
        <end position="315"/>
    </location>
</feature>
<evidence type="ECO:0000256" key="2">
    <source>
        <dbReference type="ARBA" id="ARBA00022448"/>
    </source>
</evidence>
<keyword evidence="7" id="KW-0046">Antibiotic resistance</keyword>
<evidence type="ECO:0000256" key="4">
    <source>
        <dbReference type="ARBA" id="ARBA00022692"/>
    </source>
</evidence>
<dbReference type="InterPro" id="IPR036259">
    <property type="entry name" value="MFS_trans_sf"/>
</dbReference>
<feature type="transmembrane region" description="Helical" evidence="8">
    <location>
        <begin position="262"/>
        <end position="287"/>
    </location>
</feature>
<keyword evidence="4 8" id="KW-0812">Transmembrane</keyword>
<dbReference type="Gene3D" id="1.20.1250.20">
    <property type="entry name" value="MFS general substrate transporter like domains"/>
    <property type="match status" value="1"/>
</dbReference>
<dbReference type="PANTHER" id="PTHR42718">
    <property type="entry name" value="MAJOR FACILITATOR SUPERFAMILY MULTIDRUG TRANSPORTER MFSC"/>
    <property type="match status" value="1"/>
</dbReference>
<organism evidence="10 11">
    <name type="scientific">Streptomyces neyagawaensis</name>
    <dbReference type="NCBI Taxonomy" id="42238"/>
    <lineage>
        <taxon>Bacteria</taxon>
        <taxon>Bacillati</taxon>
        <taxon>Actinomycetota</taxon>
        <taxon>Actinomycetes</taxon>
        <taxon>Kitasatosporales</taxon>
        <taxon>Streptomycetaceae</taxon>
        <taxon>Streptomyces</taxon>
    </lineage>
</organism>
<feature type="transmembrane region" description="Helical" evidence="8">
    <location>
        <begin position="220"/>
        <end position="242"/>
    </location>
</feature>
<comment type="subcellular location">
    <subcellularLocation>
        <location evidence="1">Cell membrane</location>
        <topology evidence="1">Multi-pass membrane protein</topology>
    </subcellularLocation>
</comment>
<dbReference type="InterPro" id="IPR020846">
    <property type="entry name" value="MFS_dom"/>
</dbReference>
<dbReference type="CDD" id="cd17321">
    <property type="entry name" value="MFS_MMR_MDR_like"/>
    <property type="match status" value="1"/>
</dbReference>
<feature type="transmembrane region" description="Helical" evidence="8">
    <location>
        <begin position="130"/>
        <end position="152"/>
    </location>
</feature>
<accession>A0ABV3B503</accession>
<keyword evidence="3" id="KW-1003">Cell membrane</keyword>
<evidence type="ECO:0000256" key="1">
    <source>
        <dbReference type="ARBA" id="ARBA00004651"/>
    </source>
</evidence>
<dbReference type="InterPro" id="IPR011701">
    <property type="entry name" value="MFS"/>
</dbReference>
<keyword evidence="6 8" id="KW-0472">Membrane</keyword>
<gene>
    <name evidence="10" type="ORF">ABZ931_26450</name>
</gene>
<proteinExistence type="predicted"/>
<feature type="transmembrane region" description="Helical" evidence="8">
    <location>
        <begin position="461"/>
        <end position="488"/>
    </location>
</feature>
<dbReference type="NCBIfam" id="TIGR00711">
    <property type="entry name" value="efflux_EmrB"/>
    <property type="match status" value="1"/>
</dbReference>
<feature type="transmembrane region" description="Helical" evidence="8">
    <location>
        <begin position="158"/>
        <end position="180"/>
    </location>
</feature>
<dbReference type="PANTHER" id="PTHR42718:SF49">
    <property type="entry name" value="EXPORT PROTEIN"/>
    <property type="match status" value="1"/>
</dbReference>
<dbReference type="SUPFAM" id="SSF103473">
    <property type="entry name" value="MFS general substrate transporter"/>
    <property type="match status" value="1"/>
</dbReference>
<dbReference type="Gene3D" id="1.20.1720.10">
    <property type="entry name" value="Multidrug resistance protein D"/>
    <property type="match status" value="1"/>
</dbReference>
<dbReference type="PRINTS" id="PR01036">
    <property type="entry name" value="TCRTETB"/>
</dbReference>
<evidence type="ECO:0000256" key="8">
    <source>
        <dbReference type="SAM" id="Phobius"/>
    </source>
</evidence>
<feature type="domain" description="Major facilitator superfamily (MFS) profile" evidence="9">
    <location>
        <begin position="6"/>
        <end position="492"/>
    </location>
</feature>
<keyword evidence="11" id="KW-1185">Reference proteome</keyword>
<evidence type="ECO:0000313" key="10">
    <source>
        <dbReference type="EMBL" id="MEU6804520.1"/>
    </source>
</evidence>
<sequence>MRKWAPLLAVGLGTFMLIMDVTITLVALPDISTSLHTSLDALAWVIDGYALALAAALLAIGTLADRWGQRRVYLAGLAVFTIASLICGLAHTPALLITMRVVQGVGAAGMFATSVSLLRHTYQGRDYGIAMGVWGAIASGAAALGPLAGGILTQGLGWGWIFFVNVPIGIAALVLTVRVVPKPINRPGGALPNLDVAGMLLFALFASSLLYGTIRSHASGWTGSQTLIAFGVCALALLAFVLRQRATDHPMFDLALLRRPAFTAALVAMFVGEFTAYGFMAYTSIWLQSLTGLSPLGTGLIMLPSSAASMIVSLMAGRRLRHYLPRYSLPVALLLVAVGALAQAGLTPGSTGSRVIAGLFIGGLGMGMVFPVATTLAIESVPHRRAGMAAGAFTTFQQLGYAVGVAVFASVMTASAKSELTGHVTDARATAQELTGGGAQAITAQAPVTARPALEHLLSTAFVHGLNTVAVIGAALAAVTALITGFVLRRETWAAAHYAEPDDEETNALVNT</sequence>
<feature type="transmembrane region" description="Helical" evidence="8">
    <location>
        <begin position="327"/>
        <end position="344"/>
    </location>
</feature>
<dbReference type="EMBL" id="JBEYXT010000144">
    <property type="protein sequence ID" value="MEU6804520.1"/>
    <property type="molecule type" value="Genomic_DNA"/>
</dbReference>
<dbReference type="Proteomes" id="UP001551189">
    <property type="component" value="Unassembled WGS sequence"/>
</dbReference>
<feature type="transmembrane region" description="Helical" evidence="8">
    <location>
        <begin position="356"/>
        <end position="378"/>
    </location>
</feature>
<evidence type="ECO:0000256" key="3">
    <source>
        <dbReference type="ARBA" id="ARBA00022475"/>
    </source>
</evidence>
<keyword evidence="2" id="KW-0813">Transport</keyword>
<name>A0ABV3B503_9ACTN</name>
<protein>
    <submittedName>
        <fullName evidence="10">DHA2 family efflux MFS transporter permease subunit</fullName>
    </submittedName>
</protein>
<reference evidence="10 11" key="1">
    <citation type="submission" date="2024-06" db="EMBL/GenBank/DDBJ databases">
        <title>The Natural Products Discovery Center: Release of the First 8490 Sequenced Strains for Exploring Actinobacteria Biosynthetic Diversity.</title>
        <authorList>
            <person name="Kalkreuter E."/>
            <person name="Kautsar S.A."/>
            <person name="Yang D."/>
            <person name="Bader C.D."/>
            <person name="Teijaro C.N."/>
            <person name="Fluegel L."/>
            <person name="Davis C.M."/>
            <person name="Simpson J.R."/>
            <person name="Lauterbach L."/>
            <person name="Steele A.D."/>
            <person name="Gui C."/>
            <person name="Meng S."/>
            <person name="Li G."/>
            <person name="Viehrig K."/>
            <person name="Ye F."/>
            <person name="Su P."/>
            <person name="Kiefer A.F."/>
            <person name="Nichols A."/>
            <person name="Cepeda A.J."/>
            <person name="Yan W."/>
            <person name="Fan B."/>
            <person name="Jiang Y."/>
            <person name="Adhikari A."/>
            <person name="Zheng C.-J."/>
            <person name="Schuster L."/>
            <person name="Cowan T.M."/>
            <person name="Smanski M.J."/>
            <person name="Chevrette M.G."/>
            <person name="De Carvalho L.P.S."/>
            <person name="Shen B."/>
        </authorList>
    </citation>
    <scope>NUCLEOTIDE SEQUENCE [LARGE SCALE GENOMIC DNA]</scope>
    <source>
        <strain evidence="10 11">NPDC046851</strain>
    </source>
</reference>
<keyword evidence="5 8" id="KW-1133">Transmembrane helix</keyword>
<evidence type="ECO:0000313" key="11">
    <source>
        <dbReference type="Proteomes" id="UP001551189"/>
    </source>
</evidence>
<dbReference type="RefSeq" id="WP_359698466.1">
    <property type="nucleotide sequence ID" value="NZ_JBEYXT010000144.1"/>
</dbReference>
<feature type="transmembrane region" description="Helical" evidence="8">
    <location>
        <begin position="97"/>
        <end position="118"/>
    </location>
</feature>
<feature type="transmembrane region" description="Helical" evidence="8">
    <location>
        <begin position="399"/>
        <end position="416"/>
    </location>
</feature>
<feature type="transmembrane region" description="Helical" evidence="8">
    <location>
        <begin position="7"/>
        <end position="29"/>
    </location>
</feature>
<feature type="transmembrane region" description="Helical" evidence="8">
    <location>
        <begin position="41"/>
        <end position="60"/>
    </location>
</feature>
<dbReference type="InterPro" id="IPR004638">
    <property type="entry name" value="EmrB-like"/>
</dbReference>
<dbReference type="PROSITE" id="PS50850">
    <property type="entry name" value="MFS"/>
    <property type="match status" value="1"/>
</dbReference>
<dbReference type="Pfam" id="PF07690">
    <property type="entry name" value="MFS_1"/>
    <property type="match status" value="1"/>
</dbReference>